<keyword evidence="2" id="KW-1185">Reference proteome</keyword>
<dbReference type="AlphaFoldDB" id="A0ABD3GEL6"/>
<comment type="caution">
    <text evidence="1">The sequence shown here is derived from an EMBL/GenBank/DDBJ whole genome shotgun (WGS) entry which is preliminary data.</text>
</comment>
<accession>A0ABD3GEL6</accession>
<reference evidence="1 2" key="1">
    <citation type="submission" date="2024-09" db="EMBL/GenBank/DDBJ databases">
        <title>Chromosome-scale assembly of Riccia sorocarpa.</title>
        <authorList>
            <person name="Paukszto L."/>
        </authorList>
    </citation>
    <scope>NUCLEOTIDE SEQUENCE [LARGE SCALE GENOMIC DNA]</scope>
    <source>
        <strain evidence="1">LP-2024</strain>
        <tissue evidence="1">Aerial parts of the thallus</tissue>
    </source>
</reference>
<proteinExistence type="predicted"/>
<sequence length="127" mass="14335">MKTTELEDTESRTKTSDVKVKIQRRVFVMKFGKLIASATQMHAFDEVKSILDAAKNQPDAQSERHARYRSCRKSVGELPSIGNLATWQSMEHFNGGRTAEERQVCWGCNEDFTEGEDFGGSQVTTNE</sequence>
<gene>
    <name evidence="1" type="ORF">R1sor_027588</name>
</gene>
<dbReference type="Proteomes" id="UP001633002">
    <property type="component" value="Unassembled WGS sequence"/>
</dbReference>
<organism evidence="1 2">
    <name type="scientific">Riccia sorocarpa</name>
    <dbReference type="NCBI Taxonomy" id="122646"/>
    <lineage>
        <taxon>Eukaryota</taxon>
        <taxon>Viridiplantae</taxon>
        <taxon>Streptophyta</taxon>
        <taxon>Embryophyta</taxon>
        <taxon>Marchantiophyta</taxon>
        <taxon>Marchantiopsida</taxon>
        <taxon>Marchantiidae</taxon>
        <taxon>Marchantiales</taxon>
        <taxon>Ricciaceae</taxon>
        <taxon>Riccia</taxon>
    </lineage>
</organism>
<protein>
    <submittedName>
        <fullName evidence="1">Uncharacterized protein</fullName>
    </submittedName>
</protein>
<dbReference type="EMBL" id="JBJQOH010000008">
    <property type="protein sequence ID" value="KAL3677640.1"/>
    <property type="molecule type" value="Genomic_DNA"/>
</dbReference>
<evidence type="ECO:0000313" key="2">
    <source>
        <dbReference type="Proteomes" id="UP001633002"/>
    </source>
</evidence>
<evidence type="ECO:0000313" key="1">
    <source>
        <dbReference type="EMBL" id="KAL3677640.1"/>
    </source>
</evidence>
<name>A0ABD3GEL6_9MARC</name>